<protein>
    <submittedName>
        <fullName evidence="2">Uncharacterized protein</fullName>
    </submittedName>
</protein>
<name>A0A5B7KEI8_PORTR</name>
<keyword evidence="3" id="KW-1185">Reference proteome</keyword>
<dbReference type="Proteomes" id="UP000324222">
    <property type="component" value="Unassembled WGS sequence"/>
</dbReference>
<proteinExistence type="predicted"/>
<accession>A0A5B7KEI8</accession>
<evidence type="ECO:0000313" key="2">
    <source>
        <dbReference type="EMBL" id="MPD03648.1"/>
    </source>
</evidence>
<dbReference type="EMBL" id="VSRR010137129">
    <property type="protein sequence ID" value="MPD03648.1"/>
    <property type="molecule type" value="Genomic_DNA"/>
</dbReference>
<keyword evidence="1" id="KW-1133">Transmembrane helix</keyword>
<dbReference type="OrthoDB" id="427030at2759"/>
<comment type="caution">
    <text evidence="2">The sequence shown here is derived from an EMBL/GenBank/DDBJ whole genome shotgun (WGS) entry which is preliminary data.</text>
</comment>
<dbReference type="AlphaFoldDB" id="A0A5B7KEI8"/>
<gene>
    <name evidence="2" type="ORF">E2C01_099290</name>
</gene>
<keyword evidence="1" id="KW-0472">Membrane</keyword>
<evidence type="ECO:0000313" key="3">
    <source>
        <dbReference type="Proteomes" id="UP000324222"/>
    </source>
</evidence>
<evidence type="ECO:0000256" key="1">
    <source>
        <dbReference type="SAM" id="Phobius"/>
    </source>
</evidence>
<keyword evidence="1" id="KW-0812">Transmembrane</keyword>
<organism evidence="2 3">
    <name type="scientific">Portunus trituberculatus</name>
    <name type="common">Swimming crab</name>
    <name type="synonym">Neptunus trituberculatus</name>
    <dbReference type="NCBI Taxonomy" id="210409"/>
    <lineage>
        <taxon>Eukaryota</taxon>
        <taxon>Metazoa</taxon>
        <taxon>Ecdysozoa</taxon>
        <taxon>Arthropoda</taxon>
        <taxon>Crustacea</taxon>
        <taxon>Multicrustacea</taxon>
        <taxon>Malacostraca</taxon>
        <taxon>Eumalacostraca</taxon>
        <taxon>Eucarida</taxon>
        <taxon>Decapoda</taxon>
        <taxon>Pleocyemata</taxon>
        <taxon>Brachyura</taxon>
        <taxon>Eubrachyura</taxon>
        <taxon>Portunoidea</taxon>
        <taxon>Portunidae</taxon>
        <taxon>Portuninae</taxon>
        <taxon>Portunus</taxon>
    </lineage>
</organism>
<sequence>MKTLALVKQDSGVPENVDSVLEEDTLNLEASSLTKDDKDFKVYMGSGVWTTTFLILLNICISYSHALTAQDFFSLLSLLFCPPL</sequence>
<reference evidence="2 3" key="1">
    <citation type="submission" date="2019-05" db="EMBL/GenBank/DDBJ databases">
        <title>Another draft genome of Portunus trituberculatus and its Hox gene families provides insights of decapod evolution.</title>
        <authorList>
            <person name="Jeong J.-H."/>
            <person name="Song I."/>
            <person name="Kim S."/>
            <person name="Choi T."/>
            <person name="Kim D."/>
            <person name="Ryu S."/>
            <person name="Kim W."/>
        </authorList>
    </citation>
    <scope>NUCLEOTIDE SEQUENCE [LARGE SCALE GENOMIC DNA]</scope>
    <source>
        <tissue evidence="2">Muscle</tissue>
    </source>
</reference>
<feature type="transmembrane region" description="Helical" evidence="1">
    <location>
        <begin position="42"/>
        <end position="66"/>
    </location>
</feature>